<dbReference type="NCBIfam" id="TIGR01727">
    <property type="entry name" value="oligo_HPY"/>
    <property type="match status" value="1"/>
</dbReference>
<dbReference type="KEGG" id="aaut:ACETAC_07745"/>
<dbReference type="InterPro" id="IPR013563">
    <property type="entry name" value="Oligopep_ABC_C"/>
</dbReference>
<keyword evidence="2" id="KW-0813">Transport</keyword>
<accession>A0A975AUP5</accession>
<dbReference type="PANTHER" id="PTHR43776:SF7">
    <property type="entry name" value="D,D-DIPEPTIDE TRANSPORT ATP-BINDING PROTEIN DDPF-RELATED"/>
    <property type="match status" value="1"/>
</dbReference>
<sequence length="317" mass="36219">MLKAVQLKKVFESGFWQKKSLVAVDGVDLEIGRNETIALVGESGSGKTTLGKMLLLLLESTEGQIFLDGVELTKVKKRELQNIRKDLQLIPQHPEVSFDPRWKVYDSIVEPMRIHRVVKSRADEKKKVFELLNMVGLKEDHLDRYPHELSGGELQRVMIARVLSLNPKIIVADEPTSMLDVSVQAQILNLLMNLQKKFDLSIIFITHDLEVARKVSNRIAIMYAGQIIEMAEPNELFNNPLHPYTQFLIESAELTSNLYTFDIEDDSNSIIEGCRYYARCPIRKNSCKEQLPELLNINSRHKVRCLCTYLKEGGILI</sequence>
<dbReference type="Pfam" id="PF08352">
    <property type="entry name" value="oligo_HPY"/>
    <property type="match status" value="1"/>
</dbReference>
<evidence type="ECO:0000256" key="1">
    <source>
        <dbReference type="ARBA" id="ARBA00005417"/>
    </source>
</evidence>
<protein>
    <submittedName>
        <fullName evidence="6">ABC transporter ATP-binding protein</fullName>
    </submittedName>
</protein>
<dbReference type="FunFam" id="3.40.50.300:FF:000016">
    <property type="entry name" value="Oligopeptide ABC transporter ATP-binding component"/>
    <property type="match status" value="1"/>
</dbReference>
<evidence type="ECO:0000313" key="7">
    <source>
        <dbReference type="EMBL" id="QSZ27082.1"/>
    </source>
</evidence>
<dbReference type="AlphaFoldDB" id="A0A975AUP5"/>
<dbReference type="SMART" id="SM00382">
    <property type="entry name" value="AAA"/>
    <property type="match status" value="1"/>
</dbReference>
<evidence type="ECO:0000256" key="4">
    <source>
        <dbReference type="ARBA" id="ARBA00022840"/>
    </source>
</evidence>
<dbReference type="Pfam" id="PF00005">
    <property type="entry name" value="ABC_tran"/>
    <property type="match status" value="1"/>
</dbReference>
<dbReference type="GO" id="GO:0005524">
    <property type="term" value="F:ATP binding"/>
    <property type="evidence" value="ECO:0007669"/>
    <property type="project" value="UniProtKB-KW"/>
</dbReference>
<dbReference type="InterPro" id="IPR003593">
    <property type="entry name" value="AAA+_ATPase"/>
</dbReference>
<dbReference type="EMBL" id="CP060096">
    <property type="protein sequence ID" value="QSZ27082.1"/>
    <property type="molecule type" value="Genomic_DNA"/>
</dbReference>
<name>A0A975AUP5_9THEO</name>
<evidence type="ECO:0000313" key="8">
    <source>
        <dbReference type="Proteomes" id="UP000671913"/>
    </source>
</evidence>
<dbReference type="Proteomes" id="UP000671913">
    <property type="component" value="Chromosome"/>
</dbReference>
<dbReference type="PROSITE" id="PS50893">
    <property type="entry name" value="ABC_TRANSPORTER_2"/>
    <property type="match status" value="1"/>
</dbReference>
<dbReference type="GO" id="GO:0016887">
    <property type="term" value="F:ATP hydrolysis activity"/>
    <property type="evidence" value="ECO:0007669"/>
    <property type="project" value="InterPro"/>
</dbReference>
<dbReference type="InterPro" id="IPR003439">
    <property type="entry name" value="ABC_transporter-like_ATP-bd"/>
</dbReference>
<evidence type="ECO:0000256" key="3">
    <source>
        <dbReference type="ARBA" id="ARBA00022741"/>
    </source>
</evidence>
<dbReference type="PANTHER" id="PTHR43776">
    <property type="entry name" value="TRANSPORT ATP-BINDING PROTEIN"/>
    <property type="match status" value="1"/>
</dbReference>
<organism evidence="6 8">
    <name type="scientific">Aceticella autotrophica</name>
    <dbReference type="NCBI Taxonomy" id="2755338"/>
    <lineage>
        <taxon>Bacteria</taxon>
        <taxon>Bacillati</taxon>
        <taxon>Bacillota</taxon>
        <taxon>Clostridia</taxon>
        <taxon>Thermoanaerobacterales</taxon>
        <taxon>Thermoanaerobacteraceae</taxon>
        <taxon>Aceticella</taxon>
    </lineage>
</organism>
<feature type="domain" description="ABC transporter" evidence="5">
    <location>
        <begin position="5"/>
        <end position="249"/>
    </location>
</feature>
<dbReference type="InterPro" id="IPR050319">
    <property type="entry name" value="ABC_transp_ATP-bind"/>
</dbReference>
<dbReference type="EMBL" id="CP060096">
    <property type="protein sequence ID" value="QSZ26778.1"/>
    <property type="molecule type" value="Genomic_DNA"/>
</dbReference>
<dbReference type="RefSeq" id="WP_284679461.1">
    <property type="nucleotide sequence ID" value="NZ_CP060096.1"/>
</dbReference>
<dbReference type="Gene3D" id="3.40.50.300">
    <property type="entry name" value="P-loop containing nucleotide triphosphate hydrolases"/>
    <property type="match status" value="1"/>
</dbReference>
<dbReference type="InterPro" id="IPR017871">
    <property type="entry name" value="ABC_transporter-like_CS"/>
</dbReference>
<dbReference type="SUPFAM" id="SSF52540">
    <property type="entry name" value="P-loop containing nucleoside triphosphate hydrolases"/>
    <property type="match status" value="1"/>
</dbReference>
<dbReference type="InterPro" id="IPR027417">
    <property type="entry name" value="P-loop_NTPase"/>
</dbReference>
<comment type="similarity">
    <text evidence="1">Belongs to the ABC transporter superfamily.</text>
</comment>
<keyword evidence="8" id="KW-1185">Reference proteome</keyword>
<dbReference type="PROSITE" id="PS00211">
    <property type="entry name" value="ABC_TRANSPORTER_1"/>
    <property type="match status" value="1"/>
</dbReference>
<keyword evidence="4 6" id="KW-0067">ATP-binding</keyword>
<keyword evidence="3" id="KW-0547">Nucleotide-binding</keyword>
<reference evidence="6" key="1">
    <citation type="submission" date="2020-08" db="EMBL/GenBank/DDBJ databases">
        <title>Genomic insights into the carbon and energy metabolism of the first obligate autotrophic acetogenic bacterium Aceticella autotrophica gen. nov., sp. nov.</title>
        <authorList>
            <person name="Toshchakov S.V."/>
            <person name="Elcheninov A.G."/>
            <person name="Kublanov I.V."/>
            <person name="Frolov E.N."/>
            <person name="Lebedinsky A.V."/>
        </authorList>
    </citation>
    <scope>NUCLEOTIDE SEQUENCE</scope>
    <source>
        <strain evidence="6">3443-3Ac</strain>
    </source>
</reference>
<proteinExistence type="inferred from homology"/>
<dbReference type="GO" id="GO:0055085">
    <property type="term" value="P:transmembrane transport"/>
    <property type="evidence" value="ECO:0007669"/>
    <property type="project" value="UniProtKB-ARBA"/>
</dbReference>
<evidence type="ECO:0000256" key="2">
    <source>
        <dbReference type="ARBA" id="ARBA00022448"/>
    </source>
</evidence>
<dbReference type="CDD" id="cd03257">
    <property type="entry name" value="ABC_NikE_OppD_transporters"/>
    <property type="match status" value="1"/>
</dbReference>
<evidence type="ECO:0000259" key="5">
    <source>
        <dbReference type="PROSITE" id="PS50893"/>
    </source>
</evidence>
<evidence type="ECO:0000313" key="6">
    <source>
        <dbReference type="EMBL" id="QSZ26778.1"/>
    </source>
</evidence>
<dbReference type="GO" id="GO:0015833">
    <property type="term" value="P:peptide transport"/>
    <property type="evidence" value="ECO:0007669"/>
    <property type="project" value="InterPro"/>
</dbReference>
<dbReference type="KEGG" id="aaut:ACETAC_09465"/>
<gene>
    <name evidence="6" type="ORF">ACETAC_07745</name>
    <name evidence="7" type="ORF">ACETAC_09465</name>
</gene>